<dbReference type="NCBIfam" id="TIGR00644">
    <property type="entry name" value="recJ"/>
    <property type="match status" value="1"/>
</dbReference>
<dbReference type="InterPro" id="IPR038763">
    <property type="entry name" value="DHH_sf"/>
</dbReference>
<dbReference type="InterPro" id="IPR004610">
    <property type="entry name" value="RecJ"/>
</dbReference>
<name>A0A381S0F1_9ZZZZ</name>
<dbReference type="AlphaFoldDB" id="A0A381S0F1"/>
<dbReference type="InterPro" id="IPR001667">
    <property type="entry name" value="DDH_dom"/>
</dbReference>
<keyword evidence="5" id="KW-0269">Exonuclease</keyword>
<protein>
    <recommendedName>
        <fullName evidence="2">Single-stranded-DNA-specific exonuclease RecJ</fullName>
    </recommendedName>
</protein>
<feature type="domain" description="DDH" evidence="6">
    <location>
        <begin position="78"/>
        <end position="227"/>
    </location>
</feature>
<evidence type="ECO:0000313" key="9">
    <source>
        <dbReference type="EMBL" id="SUZ96904.1"/>
    </source>
</evidence>
<evidence type="ECO:0000256" key="4">
    <source>
        <dbReference type="ARBA" id="ARBA00022801"/>
    </source>
</evidence>
<dbReference type="GO" id="GO:0003676">
    <property type="term" value="F:nucleic acid binding"/>
    <property type="evidence" value="ECO:0007669"/>
    <property type="project" value="InterPro"/>
</dbReference>
<keyword evidence="4" id="KW-0378">Hydrolase</keyword>
<feature type="domain" description="DHHA1" evidence="7">
    <location>
        <begin position="346"/>
        <end position="439"/>
    </location>
</feature>
<sequence>MNWKILDPDPKIVAKNMQEFHCTEIIAKTMANRGIISLNDSHTFFNPDLNQLHDPFLMKDMEQAVDRIILNIDKHIPILIFGDYDVDGTTAASVLYLALNSLGAVVSTYIPNRDIEGHGLSIQGVEHAQASGSDLIITCDCGINAFEQVNISNSLGIDVIVTDHHVPDDVLPDAFAVLNPQRTDCTYPFDSLCGSGVAFKLAYALMKKTGKELAPLLNLLDIVTLGTAADFVPILDENRIIVHYGIERLSSTTHLGIQSLLEQVGLTTNSLSVGQLVFNVTPKINAAGRMGDGNRAVELLTTQNSARASELAEELICENKKRRKIQDTVLDNTIRKVNSEIDIKNDKAIILADREWHSGVIGIVASKLKEEYNRPIIIISIGEDGIGKGFARSIENFDMYDALTNTRRFLEGYGGHPMAAGFTVKEENLNNFRKTFLHYSKERLTEAELVQTIVLEGEIYLKDINSRFMTFLNKLEPYGPGNMRPKFAIRNIIIAGNPKVIGNGDHLKFKIRQGKTVYGAIGFNMSQHYEKLIKGCPLDIACLVEINEWRGQESIQLNVRDIKLSGKNYD</sequence>
<dbReference type="GO" id="GO:0006281">
    <property type="term" value="P:DNA repair"/>
    <property type="evidence" value="ECO:0007669"/>
    <property type="project" value="InterPro"/>
</dbReference>
<accession>A0A381S0F1</accession>
<dbReference type="InterPro" id="IPR041122">
    <property type="entry name" value="RecJ_OB"/>
</dbReference>
<dbReference type="Gene3D" id="3.90.1640.30">
    <property type="match status" value="1"/>
</dbReference>
<dbReference type="EMBL" id="UINC01002459">
    <property type="protein sequence ID" value="SUZ96904.1"/>
    <property type="molecule type" value="Genomic_DNA"/>
</dbReference>
<evidence type="ECO:0000256" key="5">
    <source>
        <dbReference type="ARBA" id="ARBA00022839"/>
    </source>
</evidence>
<evidence type="ECO:0000259" key="8">
    <source>
        <dbReference type="Pfam" id="PF17768"/>
    </source>
</evidence>
<reference evidence="9" key="1">
    <citation type="submission" date="2018-05" db="EMBL/GenBank/DDBJ databases">
        <authorList>
            <person name="Lanie J.A."/>
            <person name="Ng W.-L."/>
            <person name="Kazmierczak K.M."/>
            <person name="Andrzejewski T.M."/>
            <person name="Davidsen T.M."/>
            <person name="Wayne K.J."/>
            <person name="Tettelin H."/>
            <person name="Glass J.I."/>
            <person name="Rusch D."/>
            <person name="Podicherti R."/>
            <person name="Tsui H.-C.T."/>
            <person name="Winkler M.E."/>
        </authorList>
    </citation>
    <scope>NUCLEOTIDE SEQUENCE</scope>
</reference>
<evidence type="ECO:0000259" key="6">
    <source>
        <dbReference type="Pfam" id="PF01368"/>
    </source>
</evidence>
<evidence type="ECO:0000256" key="3">
    <source>
        <dbReference type="ARBA" id="ARBA00022722"/>
    </source>
</evidence>
<dbReference type="Pfam" id="PF01368">
    <property type="entry name" value="DHH"/>
    <property type="match status" value="1"/>
</dbReference>
<evidence type="ECO:0000256" key="1">
    <source>
        <dbReference type="ARBA" id="ARBA00005915"/>
    </source>
</evidence>
<dbReference type="SUPFAM" id="SSF64182">
    <property type="entry name" value="DHH phosphoesterases"/>
    <property type="match status" value="1"/>
</dbReference>
<feature type="domain" description="RecJ OB" evidence="8">
    <location>
        <begin position="456"/>
        <end position="561"/>
    </location>
</feature>
<dbReference type="GO" id="GO:0006310">
    <property type="term" value="P:DNA recombination"/>
    <property type="evidence" value="ECO:0007669"/>
    <property type="project" value="InterPro"/>
</dbReference>
<dbReference type="Gene3D" id="3.10.310.30">
    <property type="match status" value="1"/>
</dbReference>
<dbReference type="Pfam" id="PF02272">
    <property type="entry name" value="DHHA1"/>
    <property type="match status" value="1"/>
</dbReference>
<dbReference type="InterPro" id="IPR051673">
    <property type="entry name" value="SSDNA_exonuclease_RecJ"/>
</dbReference>
<dbReference type="PANTHER" id="PTHR30255:SF2">
    <property type="entry name" value="SINGLE-STRANDED-DNA-SPECIFIC EXONUCLEASE RECJ"/>
    <property type="match status" value="1"/>
</dbReference>
<dbReference type="Pfam" id="PF17768">
    <property type="entry name" value="RecJ_OB"/>
    <property type="match status" value="1"/>
</dbReference>
<comment type="similarity">
    <text evidence="1">Belongs to the RecJ family.</text>
</comment>
<dbReference type="InterPro" id="IPR003156">
    <property type="entry name" value="DHHA1_dom"/>
</dbReference>
<dbReference type="PANTHER" id="PTHR30255">
    <property type="entry name" value="SINGLE-STRANDED-DNA-SPECIFIC EXONUCLEASE RECJ"/>
    <property type="match status" value="1"/>
</dbReference>
<evidence type="ECO:0000259" key="7">
    <source>
        <dbReference type="Pfam" id="PF02272"/>
    </source>
</evidence>
<dbReference type="GO" id="GO:0008409">
    <property type="term" value="F:5'-3' exonuclease activity"/>
    <property type="evidence" value="ECO:0007669"/>
    <property type="project" value="InterPro"/>
</dbReference>
<organism evidence="9">
    <name type="scientific">marine metagenome</name>
    <dbReference type="NCBI Taxonomy" id="408172"/>
    <lineage>
        <taxon>unclassified sequences</taxon>
        <taxon>metagenomes</taxon>
        <taxon>ecological metagenomes</taxon>
    </lineage>
</organism>
<gene>
    <name evidence="9" type="ORF">METZ01_LOCUS49758</name>
</gene>
<evidence type="ECO:0000256" key="2">
    <source>
        <dbReference type="ARBA" id="ARBA00019841"/>
    </source>
</evidence>
<keyword evidence="3" id="KW-0540">Nuclease</keyword>
<proteinExistence type="inferred from homology"/>